<dbReference type="HOGENOM" id="CLU_1754298_0_0_1"/>
<dbReference type="GO" id="GO:0019934">
    <property type="term" value="P:cGMP-mediated signaling"/>
    <property type="evidence" value="ECO:0007669"/>
    <property type="project" value="TreeGrafter"/>
</dbReference>
<dbReference type="Proteomes" id="UP000015102">
    <property type="component" value="Unassembled WGS sequence"/>
</dbReference>
<keyword evidence="6" id="KW-1185">Reference proteome</keyword>
<dbReference type="EC" id="4.6.1.2" evidence="1"/>
<proteinExistence type="predicted"/>
<dbReference type="GO" id="GO:0008074">
    <property type="term" value="C:guanylate cyclase complex, soluble"/>
    <property type="evidence" value="ECO:0007669"/>
    <property type="project" value="TreeGrafter"/>
</dbReference>
<dbReference type="EnsemblMetazoa" id="MESCA007448-RA">
    <property type="protein sequence ID" value="MESCA007448-PA"/>
    <property type="gene ID" value="MESCA007448"/>
</dbReference>
<dbReference type="Pfam" id="PF07701">
    <property type="entry name" value="HNOBA"/>
    <property type="match status" value="1"/>
</dbReference>
<accession>T1GUN1</accession>
<keyword evidence="3" id="KW-0141">cGMP biosynthesis</keyword>
<evidence type="ECO:0000256" key="2">
    <source>
        <dbReference type="ARBA" id="ARBA00022741"/>
    </source>
</evidence>
<protein>
    <recommendedName>
        <fullName evidence="1">guanylate cyclase</fullName>
        <ecNumber evidence="1">4.6.1.2</ecNumber>
    </recommendedName>
</protein>
<evidence type="ECO:0000256" key="1">
    <source>
        <dbReference type="ARBA" id="ARBA00012202"/>
    </source>
</evidence>
<dbReference type="Gene3D" id="3.30.450.260">
    <property type="entry name" value="Haem NO binding associated domain"/>
    <property type="match status" value="1"/>
</dbReference>
<dbReference type="AlphaFoldDB" id="T1GUN1"/>
<organism evidence="5 6">
    <name type="scientific">Megaselia scalaris</name>
    <name type="common">Humpbacked fly</name>
    <name type="synonym">Phora scalaris</name>
    <dbReference type="NCBI Taxonomy" id="36166"/>
    <lineage>
        <taxon>Eukaryota</taxon>
        <taxon>Metazoa</taxon>
        <taxon>Ecdysozoa</taxon>
        <taxon>Arthropoda</taxon>
        <taxon>Hexapoda</taxon>
        <taxon>Insecta</taxon>
        <taxon>Pterygota</taxon>
        <taxon>Neoptera</taxon>
        <taxon>Endopterygota</taxon>
        <taxon>Diptera</taxon>
        <taxon>Brachycera</taxon>
        <taxon>Muscomorpha</taxon>
        <taxon>Platypezoidea</taxon>
        <taxon>Phoridae</taxon>
        <taxon>Megaseliini</taxon>
        <taxon>Megaselia</taxon>
    </lineage>
</organism>
<dbReference type="STRING" id="36166.T1GUN1"/>
<dbReference type="EMBL" id="CAQQ02179846">
    <property type="status" value="NOT_ANNOTATED_CDS"/>
    <property type="molecule type" value="Genomic_DNA"/>
</dbReference>
<dbReference type="InterPro" id="IPR011645">
    <property type="entry name" value="HNOB_dom_associated"/>
</dbReference>
<dbReference type="InterPro" id="IPR042463">
    <property type="entry name" value="HNOB_dom_associated_sf"/>
</dbReference>
<dbReference type="GO" id="GO:0070482">
    <property type="term" value="P:response to oxygen levels"/>
    <property type="evidence" value="ECO:0007669"/>
    <property type="project" value="TreeGrafter"/>
</dbReference>
<feature type="domain" description="Haem NO binding associated" evidence="4">
    <location>
        <begin position="18"/>
        <end position="120"/>
    </location>
</feature>
<dbReference type="PANTHER" id="PTHR45655">
    <property type="entry name" value="GUANYLATE CYCLASE SOLUBLE SUBUNIT BETA-2"/>
    <property type="match status" value="1"/>
</dbReference>
<evidence type="ECO:0000259" key="4">
    <source>
        <dbReference type="Pfam" id="PF07701"/>
    </source>
</evidence>
<evidence type="ECO:0000313" key="5">
    <source>
        <dbReference type="EnsemblMetazoa" id="MESCA007448-PA"/>
    </source>
</evidence>
<reference evidence="5" key="2">
    <citation type="submission" date="2015-06" db="UniProtKB">
        <authorList>
            <consortium name="EnsemblMetazoa"/>
        </authorList>
    </citation>
    <scope>IDENTIFICATION</scope>
</reference>
<keyword evidence="2" id="KW-0547">Nucleotide-binding</keyword>
<sequence>MRNRVNIEAHSSQLRLPSLDIQVLIDLFPFTLVLDRNMTIVNAGEKVIETWIIHNPGKNPKSFIGSKITEHFRCRRPKETKFEWDVIIDMRAVLFELELIRTGRADESSRLQAAAMSAADVENYDEILMSEQLKNLSAGNLAENDNEND</sequence>
<evidence type="ECO:0000256" key="3">
    <source>
        <dbReference type="ARBA" id="ARBA00023293"/>
    </source>
</evidence>
<dbReference type="GO" id="GO:0000166">
    <property type="term" value="F:nucleotide binding"/>
    <property type="evidence" value="ECO:0007669"/>
    <property type="project" value="UniProtKB-KW"/>
</dbReference>
<reference evidence="6" key="1">
    <citation type="submission" date="2013-02" db="EMBL/GenBank/DDBJ databases">
        <authorList>
            <person name="Hughes D."/>
        </authorList>
    </citation>
    <scope>NUCLEOTIDE SEQUENCE</scope>
    <source>
        <strain>Durham</strain>
        <strain evidence="6">NC isolate 2 -- Noor lab</strain>
    </source>
</reference>
<dbReference type="PANTHER" id="PTHR45655:SF5">
    <property type="entry name" value="SOLUBLE GUANYLATE CYCLASE 89DA-RELATED"/>
    <property type="match status" value="1"/>
</dbReference>
<evidence type="ECO:0000313" key="6">
    <source>
        <dbReference type="Proteomes" id="UP000015102"/>
    </source>
</evidence>
<name>T1GUN1_MEGSC</name>
<dbReference type="GO" id="GO:0004383">
    <property type="term" value="F:guanylate cyclase activity"/>
    <property type="evidence" value="ECO:0007669"/>
    <property type="project" value="UniProtKB-EC"/>
</dbReference>